<gene>
    <name evidence="2" type="ORF">Pyn_10907</name>
</gene>
<protein>
    <submittedName>
        <fullName evidence="2">Uncharacterized protein</fullName>
    </submittedName>
</protein>
<feature type="compositionally biased region" description="Basic and acidic residues" evidence="1">
    <location>
        <begin position="24"/>
        <end position="39"/>
    </location>
</feature>
<dbReference type="PANTHER" id="PTHR35997">
    <property type="entry name" value="COTTON FIBER PROTEIN-RELATED"/>
    <property type="match status" value="1"/>
</dbReference>
<dbReference type="EMBL" id="PJQY01002439">
    <property type="protein sequence ID" value="PQP93634.1"/>
    <property type="molecule type" value="Genomic_DNA"/>
</dbReference>
<dbReference type="PANTHER" id="PTHR35997:SF16">
    <property type="entry name" value="DUF4408 DOMAIN-CONTAINING PROTEIN"/>
    <property type="match status" value="1"/>
</dbReference>
<feature type="compositionally biased region" description="Basic and acidic residues" evidence="1">
    <location>
        <begin position="47"/>
        <end position="57"/>
    </location>
</feature>
<dbReference type="OrthoDB" id="680761at2759"/>
<organism evidence="2 3">
    <name type="scientific">Prunus yedoensis var. nudiflora</name>
    <dbReference type="NCBI Taxonomy" id="2094558"/>
    <lineage>
        <taxon>Eukaryota</taxon>
        <taxon>Viridiplantae</taxon>
        <taxon>Streptophyta</taxon>
        <taxon>Embryophyta</taxon>
        <taxon>Tracheophyta</taxon>
        <taxon>Spermatophyta</taxon>
        <taxon>Magnoliopsida</taxon>
        <taxon>eudicotyledons</taxon>
        <taxon>Gunneridae</taxon>
        <taxon>Pentapetalae</taxon>
        <taxon>rosids</taxon>
        <taxon>fabids</taxon>
        <taxon>Rosales</taxon>
        <taxon>Rosaceae</taxon>
        <taxon>Amygdaloideae</taxon>
        <taxon>Amygdaleae</taxon>
        <taxon>Prunus</taxon>
    </lineage>
</organism>
<feature type="region of interest" description="Disordered" evidence="1">
    <location>
        <begin position="24"/>
        <end position="57"/>
    </location>
</feature>
<comment type="caution">
    <text evidence="2">The sequence shown here is derived from an EMBL/GenBank/DDBJ whole genome shotgun (WGS) entry which is preliminary data.</text>
</comment>
<accession>A0A314XHW0</accession>
<proteinExistence type="predicted"/>
<dbReference type="Pfam" id="PF05553">
    <property type="entry name" value="DUF761"/>
    <property type="match status" value="1"/>
</dbReference>
<evidence type="ECO:0000313" key="2">
    <source>
        <dbReference type="EMBL" id="PQP93634.1"/>
    </source>
</evidence>
<dbReference type="Proteomes" id="UP000250321">
    <property type="component" value="Unassembled WGS sequence"/>
</dbReference>
<name>A0A314XHW0_PRUYE</name>
<evidence type="ECO:0000313" key="3">
    <source>
        <dbReference type="Proteomes" id="UP000250321"/>
    </source>
</evidence>
<reference evidence="2 3" key="1">
    <citation type="submission" date="2018-02" db="EMBL/GenBank/DDBJ databases">
        <title>Draft genome of wild Prunus yedoensis var. nudiflora.</title>
        <authorList>
            <person name="Baek S."/>
            <person name="Kim J.-H."/>
            <person name="Choi K."/>
            <person name="Kim G.-B."/>
            <person name="Cho A."/>
            <person name="Jang H."/>
            <person name="Shin C.-H."/>
            <person name="Yu H.-J."/>
            <person name="Mun J.-H."/>
        </authorList>
    </citation>
    <scope>NUCLEOTIDE SEQUENCE [LARGE SCALE GENOMIC DNA]</scope>
    <source>
        <strain evidence="3">cv. Jeju island</strain>
        <tissue evidence="2">Leaf</tissue>
    </source>
</reference>
<dbReference type="InterPro" id="IPR008480">
    <property type="entry name" value="DUF761_pln"/>
</dbReference>
<keyword evidence="3" id="KW-1185">Reference proteome</keyword>
<evidence type="ECO:0000256" key="1">
    <source>
        <dbReference type="SAM" id="MobiDB-lite"/>
    </source>
</evidence>
<dbReference type="AlphaFoldDB" id="A0A314XHW0"/>
<sequence length="117" mass="13807">MRAKNEEVADTQNKVVQEKSVVHVSKGDDQNKGCDRENFAAKTYQRSKSEKTKTKRAVIDERKKDILRRSEDEKKYEPNTVEDNEFSVLSDEELNRRIEEFIQRFNKQIRRQSAATN</sequence>